<dbReference type="InterPro" id="IPR016181">
    <property type="entry name" value="Acyl_CoA_acyltransferase"/>
</dbReference>
<dbReference type="eggNOG" id="COG1670">
    <property type="taxonomic scope" value="Bacteria"/>
</dbReference>
<dbReference type="AlphaFoldDB" id="A0A0A5G6K4"/>
<reference evidence="1 2" key="1">
    <citation type="submission" date="2013-08" db="EMBL/GenBank/DDBJ databases">
        <authorList>
            <person name="Huang J."/>
            <person name="Wang G."/>
        </authorList>
    </citation>
    <scope>NUCLEOTIDE SEQUENCE [LARGE SCALE GENOMIC DNA]</scope>
    <source>
        <strain evidence="1 2">BH030004</strain>
    </source>
</reference>
<dbReference type="Gene3D" id="3.40.630.30">
    <property type="match status" value="1"/>
</dbReference>
<evidence type="ECO:0000313" key="1">
    <source>
        <dbReference type="EMBL" id="KGX87669.1"/>
    </source>
</evidence>
<evidence type="ECO:0008006" key="3">
    <source>
        <dbReference type="Google" id="ProtNLM"/>
    </source>
</evidence>
<dbReference type="SUPFAM" id="SSF55729">
    <property type="entry name" value="Acyl-CoA N-acyltransferases (Nat)"/>
    <property type="match status" value="1"/>
</dbReference>
<proteinExistence type="predicted"/>
<dbReference type="Proteomes" id="UP000030403">
    <property type="component" value="Unassembled WGS sequence"/>
</dbReference>
<organism evidence="1 2">
    <name type="scientific">Pontibacillus marinus BH030004 = DSM 16465</name>
    <dbReference type="NCBI Taxonomy" id="1385511"/>
    <lineage>
        <taxon>Bacteria</taxon>
        <taxon>Bacillati</taxon>
        <taxon>Bacillota</taxon>
        <taxon>Bacilli</taxon>
        <taxon>Bacillales</taxon>
        <taxon>Bacillaceae</taxon>
        <taxon>Pontibacillus</taxon>
    </lineage>
</organism>
<dbReference type="EMBL" id="AVPF01000023">
    <property type="protein sequence ID" value="KGX87669.1"/>
    <property type="molecule type" value="Genomic_DNA"/>
</dbReference>
<name>A0A0A5G6K4_9BACI</name>
<evidence type="ECO:0000313" key="2">
    <source>
        <dbReference type="Proteomes" id="UP000030403"/>
    </source>
</evidence>
<gene>
    <name evidence="1" type="ORF">N783_09635</name>
</gene>
<comment type="caution">
    <text evidence="1">The sequence shown here is derived from an EMBL/GenBank/DDBJ whole genome shotgun (WGS) entry which is preliminary data.</text>
</comment>
<protein>
    <recommendedName>
        <fullName evidence="3">N-acetyltransferase domain-containing protein</fullName>
    </recommendedName>
</protein>
<accession>A0A0A5G6K4</accession>
<keyword evidence="2" id="KW-1185">Reference proteome</keyword>
<sequence length="58" mass="6718">MDYASNQLGINIFNAETHEANIRSKKMIDKLGFKEISRIGKDEYLGVENQLIQYRLSL</sequence>